<feature type="chain" id="PRO_5035208327" evidence="9">
    <location>
        <begin position="30"/>
        <end position="1064"/>
    </location>
</feature>
<keyword evidence="11" id="KW-1185">Reference proteome</keyword>
<sequence>MTWCVMPAGTMSLLGLLILLSVMTTENAGAPERAIVSFSPNWIKVFQNESVTMTCNVDSSAQGDLGYSWYKDGTLMSIKQNKFTIVTAQESDGGKYQCKTNKNDLSVAIPLIVTKDYIALKVPIFVFEGDDLYFNCAGYPGYEVGDAELYKGDQSISSSHSGNFHIGRVTMAMNGTYRCYRSVKHNGFYNRESSLSMIIPVNELFPKPKISINSDSTSEINEGDPLMIKCDTKLNPHRATTELQFVFYRNGHNVQGFSLSNQYGVPSAQLEHSGNYTCEIKAQSGSVKKKSDPKSIQIKELFQKPKISINSDSTSQIIEGDPLMIKCDTKLNPHRETTELQFAFYRNGHNVQGFSLSKQYGVPSAQLKHSGKYTCEIKAQSGSVKKESDPKSIQIKAQKLSGVSVSLEPTGEQVIAGEKLEILCSVEKGMGLLSYSWCKQYNLSCDTKEATVLEQRFVVESVSEDYGGEYQCTVTRADTQDSIQSANISISVQEKSYAVLGIVSTVSFLVLLFVTAIVAFKYRSNICCHSTKSSGGSVTKDQCGTGPRQQADDHYTTLEHMKPSAEQPVYDYIIIQDATHGTDVCNDYYSKYTASSFPKNNIDEVSVSYTAEKNKSTIAFQHHEEPDSSIYENFSASYYLALKVPPFVLEGDNLYFSCAGYPDYEAGDAHLYKGDQSISSSNSGSFHIGRVTMATRGVYTCYRSVKHTGIYYEKRSSVNILVNELFSKPVTSVNSGNPSQINEGNRMTITCDTKLSPHRATIELQFAFYRNGHNVQGFGLSNQYRVSSAQLEHSGTYACEISAQSGSVKKKSDPKSIQIKAQKLSGVSVRLESAGGQVVAGEKLEILCSVEKGMGLLSYSWCKQSSLSCDTKESSASEQRFVVESVAEDYGGEYQCTVTRAATRDSISSTNISISVRGTNLFHQMQPFLTSNVLDRLLLIYFLVEFKIGKPELKLRPGKVAVGDSVDLLCESRSGSFPVDYEFYHVNDLIGKGKAKNKEQAAFHVTVTSITMTGPYYCALRNEVSRKMQLSEGVVLSVMGECFNLDSSSHKTKSCCINLELFGC</sequence>
<dbReference type="InterPro" id="IPR050488">
    <property type="entry name" value="Ig_Fc_receptor"/>
</dbReference>
<evidence type="ECO:0000256" key="8">
    <source>
        <dbReference type="SAM" id="Phobius"/>
    </source>
</evidence>
<name>A0A8J1LLB7_XENLA</name>
<dbReference type="InterPro" id="IPR003598">
    <property type="entry name" value="Ig_sub2"/>
</dbReference>
<keyword evidence="7" id="KW-0393">Immunoglobulin domain</keyword>
<dbReference type="GO" id="GO:0009897">
    <property type="term" value="C:external side of plasma membrane"/>
    <property type="evidence" value="ECO:0000318"/>
    <property type="project" value="GO_Central"/>
</dbReference>
<dbReference type="GO" id="GO:0007166">
    <property type="term" value="P:cell surface receptor signaling pathway"/>
    <property type="evidence" value="ECO:0000318"/>
    <property type="project" value="GO_Central"/>
</dbReference>
<evidence type="ECO:0000256" key="7">
    <source>
        <dbReference type="ARBA" id="ARBA00023319"/>
    </source>
</evidence>
<evidence type="ECO:0000256" key="1">
    <source>
        <dbReference type="ARBA" id="ARBA00004236"/>
    </source>
</evidence>
<reference evidence="12" key="1">
    <citation type="submission" date="2025-08" db="UniProtKB">
        <authorList>
            <consortium name="RefSeq"/>
        </authorList>
    </citation>
    <scope>IDENTIFICATION</scope>
    <source>
        <strain evidence="12">J_2021</strain>
        <tissue evidence="12">Erythrocytes</tissue>
    </source>
</reference>
<dbReference type="InterPro" id="IPR003599">
    <property type="entry name" value="Ig_sub"/>
</dbReference>
<dbReference type="PANTHER" id="PTHR11481:SF127">
    <property type="entry name" value="FC RECEPTOR-LIKE PROTEIN 3"/>
    <property type="match status" value="1"/>
</dbReference>
<evidence type="ECO:0000256" key="3">
    <source>
        <dbReference type="ARBA" id="ARBA00022729"/>
    </source>
</evidence>
<dbReference type="GO" id="GO:0006955">
    <property type="term" value="P:immune response"/>
    <property type="evidence" value="ECO:0000318"/>
    <property type="project" value="GO_Central"/>
</dbReference>
<feature type="domain" description="Ig-like" evidence="10">
    <location>
        <begin position="951"/>
        <end position="1031"/>
    </location>
</feature>
<protein>
    <submittedName>
        <fullName evidence="12">Uncharacterized protein LOC100174808</fullName>
    </submittedName>
</protein>
<dbReference type="InterPro" id="IPR036179">
    <property type="entry name" value="Ig-like_dom_sf"/>
</dbReference>
<dbReference type="PROSITE" id="PS50835">
    <property type="entry name" value="IG_LIKE"/>
    <property type="match status" value="7"/>
</dbReference>
<evidence type="ECO:0000256" key="5">
    <source>
        <dbReference type="ARBA" id="ARBA00023157"/>
    </source>
</evidence>
<keyword evidence="6" id="KW-0325">Glycoprotein</keyword>
<evidence type="ECO:0000313" key="12">
    <source>
        <dbReference type="RefSeq" id="XP_041429934.1"/>
    </source>
</evidence>
<dbReference type="AlphaFoldDB" id="A0A8J1LLB7"/>
<keyword evidence="8" id="KW-0812">Transmembrane</keyword>
<evidence type="ECO:0000256" key="9">
    <source>
        <dbReference type="SAM" id="SignalP"/>
    </source>
</evidence>
<feature type="signal peptide" evidence="9">
    <location>
        <begin position="1"/>
        <end position="29"/>
    </location>
</feature>
<dbReference type="Proteomes" id="UP000186698">
    <property type="component" value="Chromosome 8L"/>
</dbReference>
<dbReference type="FunFam" id="2.60.40.10:FF:000357">
    <property type="entry name" value="Fc receptor like 1"/>
    <property type="match status" value="1"/>
</dbReference>
<keyword evidence="2" id="KW-1003">Cell membrane</keyword>
<feature type="transmembrane region" description="Helical" evidence="8">
    <location>
        <begin position="497"/>
        <end position="520"/>
    </location>
</feature>
<keyword evidence="4 8" id="KW-0472">Membrane</keyword>
<feature type="domain" description="Ig-like" evidence="10">
    <location>
        <begin position="305"/>
        <end position="385"/>
    </location>
</feature>
<feature type="domain" description="Ig-like" evidence="10">
    <location>
        <begin position="208"/>
        <end position="297"/>
    </location>
</feature>
<dbReference type="KEGG" id="xla:100174808"/>
<proteinExistence type="predicted"/>
<accession>A0A8J1LLB7</accession>
<dbReference type="SUPFAM" id="SSF48726">
    <property type="entry name" value="Immunoglobulin"/>
    <property type="match status" value="9"/>
</dbReference>
<evidence type="ECO:0000256" key="2">
    <source>
        <dbReference type="ARBA" id="ARBA00022475"/>
    </source>
</evidence>
<dbReference type="PANTHER" id="PTHR11481">
    <property type="entry name" value="IMMUNOGLOBULIN FC RECEPTOR"/>
    <property type="match status" value="1"/>
</dbReference>
<dbReference type="Pfam" id="PF13895">
    <property type="entry name" value="Ig_2"/>
    <property type="match status" value="3"/>
</dbReference>
<feature type="domain" description="Ig-like" evidence="10">
    <location>
        <begin position="390"/>
        <end position="489"/>
    </location>
</feature>
<evidence type="ECO:0000313" key="11">
    <source>
        <dbReference type="Proteomes" id="UP000186698"/>
    </source>
</evidence>
<dbReference type="GO" id="GO:0004888">
    <property type="term" value="F:transmembrane signaling receptor activity"/>
    <property type="evidence" value="ECO:0000318"/>
    <property type="project" value="GO_Central"/>
</dbReference>
<feature type="domain" description="Ig-like" evidence="10">
    <location>
        <begin position="814"/>
        <end position="913"/>
    </location>
</feature>
<dbReference type="SMART" id="SM00408">
    <property type="entry name" value="IGc2"/>
    <property type="match status" value="7"/>
</dbReference>
<dbReference type="InterPro" id="IPR013783">
    <property type="entry name" value="Ig-like_fold"/>
</dbReference>
<dbReference type="GeneID" id="100174808"/>
<dbReference type="Gene3D" id="2.60.40.10">
    <property type="entry name" value="Immunoglobulins"/>
    <property type="match status" value="9"/>
</dbReference>
<evidence type="ECO:0000259" key="10">
    <source>
        <dbReference type="PROSITE" id="PS50835"/>
    </source>
</evidence>
<dbReference type="RefSeq" id="XP_041429934.1">
    <property type="nucleotide sequence ID" value="XM_041574000.1"/>
</dbReference>
<dbReference type="SMART" id="SM00409">
    <property type="entry name" value="IG"/>
    <property type="match status" value="9"/>
</dbReference>
<dbReference type="InterPro" id="IPR007110">
    <property type="entry name" value="Ig-like_dom"/>
</dbReference>
<comment type="subcellular location">
    <subcellularLocation>
        <location evidence="1">Cell membrane</location>
    </subcellularLocation>
</comment>
<evidence type="ECO:0000256" key="4">
    <source>
        <dbReference type="ARBA" id="ARBA00023136"/>
    </source>
</evidence>
<feature type="domain" description="Ig-like" evidence="10">
    <location>
        <begin position="31"/>
        <end position="108"/>
    </location>
</feature>
<keyword evidence="3 9" id="KW-0732">Signal</keyword>
<dbReference type="OrthoDB" id="10012075at2759"/>
<gene>
    <name evidence="12" type="primary">LOC100174808</name>
</gene>
<keyword evidence="5" id="KW-1015">Disulfide bond</keyword>
<organism evidence="11 12">
    <name type="scientific">Xenopus laevis</name>
    <name type="common">African clawed frog</name>
    <dbReference type="NCBI Taxonomy" id="8355"/>
    <lineage>
        <taxon>Eukaryota</taxon>
        <taxon>Metazoa</taxon>
        <taxon>Chordata</taxon>
        <taxon>Craniata</taxon>
        <taxon>Vertebrata</taxon>
        <taxon>Euteleostomi</taxon>
        <taxon>Amphibia</taxon>
        <taxon>Batrachia</taxon>
        <taxon>Anura</taxon>
        <taxon>Pipoidea</taxon>
        <taxon>Pipidae</taxon>
        <taxon>Xenopodinae</taxon>
        <taxon>Xenopus</taxon>
        <taxon>Xenopus</taxon>
    </lineage>
</organism>
<evidence type="ECO:0000256" key="6">
    <source>
        <dbReference type="ARBA" id="ARBA00023180"/>
    </source>
</evidence>
<feature type="domain" description="Ig-like" evidence="10">
    <location>
        <begin position="729"/>
        <end position="809"/>
    </location>
</feature>
<keyword evidence="8" id="KW-1133">Transmembrane helix</keyword>